<evidence type="ECO:0000256" key="3">
    <source>
        <dbReference type="ARBA" id="ARBA00023163"/>
    </source>
</evidence>
<keyword evidence="2" id="KW-0238">DNA-binding</keyword>
<evidence type="ECO:0000313" key="6">
    <source>
        <dbReference type="Proteomes" id="UP000063699"/>
    </source>
</evidence>
<dbReference type="KEGG" id="kphy:AOZ06_38635"/>
<organism evidence="5 6">
    <name type="scientific">Kibdelosporangium phytohabitans</name>
    <dbReference type="NCBI Taxonomy" id="860235"/>
    <lineage>
        <taxon>Bacteria</taxon>
        <taxon>Bacillati</taxon>
        <taxon>Actinomycetota</taxon>
        <taxon>Actinomycetes</taxon>
        <taxon>Pseudonocardiales</taxon>
        <taxon>Pseudonocardiaceae</taxon>
        <taxon>Kibdelosporangium</taxon>
    </lineage>
</organism>
<dbReference type="Pfam" id="PF00196">
    <property type="entry name" value="GerE"/>
    <property type="match status" value="1"/>
</dbReference>
<dbReference type="PANTHER" id="PTHR43214:SF24">
    <property type="entry name" value="TRANSCRIPTIONAL REGULATORY PROTEIN NARL-RELATED"/>
    <property type="match status" value="1"/>
</dbReference>
<evidence type="ECO:0000256" key="2">
    <source>
        <dbReference type="ARBA" id="ARBA00023125"/>
    </source>
</evidence>
<evidence type="ECO:0000259" key="4">
    <source>
        <dbReference type="PROSITE" id="PS50043"/>
    </source>
</evidence>
<dbReference type="GO" id="GO:0006355">
    <property type="term" value="P:regulation of DNA-templated transcription"/>
    <property type="evidence" value="ECO:0007669"/>
    <property type="project" value="InterPro"/>
</dbReference>
<accession>A0A0N9IIV6</accession>
<dbReference type="InterPro" id="IPR016032">
    <property type="entry name" value="Sig_transdc_resp-reg_C-effctor"/>
</dbReference>
<dbReference type="InterPro" id="IPR000792">
    <property type="entry name" value="Tscrpt_reg_LuxR_C"/>
</dbReference>
<name>A0A0N9IIV6_9PSEU</name>
<dbReference type="CDD" id="cd06170">
    <property type="entry name" value="LuxR_C_like"/>
    <property type="match status" value="1"/>
</dbReference>
<dbReference type="InterPro" id="IPR039420">
    <property type="entry name" value="WalR-like"/>
</dbReference>
<gene>
    <name evidence="5" type="ORF">AOZ06_38635</name>
</gene>
<sequence>MSAHTTEPSGVAVAVHASDPMTALGAASILGSDGRLRVLPESDIALAEMIVIIEEAVGDKALAFLREVRTKSRLDTSPRCVIVTDRLRIDGLTAIQYGTAAVLQRSNTSDDELLRTVVAVSQGAAYLPPWLQGSLLNQFDRIRRDVLEPNGLTMSGMSARERDVLRLLADGHSTEEVAVRVGYSERTVKNVLHSLMSRHGLNNRAHAVAFAWRAGVI</sequence>
<dbReference type="PANTHER" id="PTHR43214">
    <property type="entry name" value="TWO-COMPONENT RESPONSE REGULATOR"/>
    <property type="match status" value="1"/>
</dbReference>
<reference evidence="5 6" key="1">
    <citation type="submission" date="2015-07" db="EMBL/GenBank/DDBJ databases">
        <title>Genome sequencing of Kibdelosporangium phytohabitans.</title>
        <authorList>
            <person name="Qin S."/>
            <person name="Xing K."/>
        </authorList>
    </citation>
    <scope>NUCLEOTIDE SEQUENCE [LARGE SCALE GENOMIC DNA]</scope>
    <source>
        <strain evidence="5 6">KLBMP1111</strain>
    </source>
</reference>
<dbReference type="GO" id="GO:0003677">
    <property type="term" value="F:DNA binding"/>
    <property type="evidence" value="ECO:0007669"/>
    <property type="project" value="UniProtKB-KW"/>
</dbReference>
<dbReference type="EMBL" id="CP012752">
    <property type="protein sequence ID" value="ALG15387.1"/>
    <property type="molecule type" value="Genomic_DNA"/>
</dbReference>
<dbReference type="PROSITE" id="PS00622">
    <property type="entry name" value="HTH_LUXR_1"/>
    <property type="match status" value="1"/>
</dbReference>
<keyword evidence="6" id="KW-1185">Reference proteome</keyword>
<dbReference type="AlphaFoldDB" id="A0A0N9IIV6"/>
<proteinExistence type="predicted"/>
<dbReference type="Proteomes" id="UP000063699">
    <property type="component" value="Chromosome"/>
</dbReference>
<evidence type="ECO:0000256" key="1">
    <source>
        <dbReference type="ARBA" id="ARBA00023015"/>
    </source>
</evidence>
<dbReference type="STRING" id="860235.AOZ06_38635"/>
<keyword evidence="3" id="KW-0804">Transcription</keyword>
<dbReference type="SMART" id="SM00421">
    <property type="entry name" value="HTH_LUXR"/>
    <property type="match status" value="1"/>
</dbReference>
<dbReference type="PROSITE" id="PS50043">
    <property type="entry name" value="HTH_LUXR_2"/>
    <property type="match status" value="1"/>
</dbReference>
<dbReference type="Gene3D" id="3.40.50.2300">
    <property type="match status" value="1"/>
</dbReference>
<feature type="domain" description="HTH luxR-type" evidence="4">
    <location>
        <begin position="148"/>
        <end position="215"/>
    </location>
</feature>
<keyword evidence="1" id="KW-0805">Transcription regulation</keyword>
<protein>
    <submittedName>
        <fullName evidence="5">LuxR family transcriptional regulator</fullName>
    </submittedName>
</protein>
<evidence type="ECO:0000313" key="5">
    <source>
        <dbReference type="EMBL" id="ALG15387.1"/>
    </source>
</evidence>
<dbReference type="PRINTS" id="PR00038">
    <property type="entry name" value="HTHLUXR"/>
</dbReference>
<dbReference type="SUPFAM" id="SSF46894">
    <property type="entry name" value="C-terminal effector domain of the bipartite response regulators"/>
    <property type="match status" value="1"/>
</dbReference>